<proteinExistence type="predicted"/>
<dbReference type="AlphaFoldDB" id="A0A0K8P3U4"/>
<dbReference type="Gene3D" id="3.40.630.30">
    <property type="match status" value="1"/>
</dbReference>
<dbReference type="GO" id="GO:0016787">
    <property type="term" value="F:hydrolase activity"/>
    <property type="evidence" value="ECO:0007669"/>
    <property type="project" value="UniProtKB-KW"/>
</dbReference>
<dbReference type="STRING" id="1547922.ISF6_2745"/>
<evidence type="ECO:0000256" key="1">
    <source>
        <dbReference type="SAM" id="MobiDB-lite"/>
    </source>
</evidence>
<protein>
    <submittedName>
        <fullName evidence="3">Phosphohydrolase (MutT/nudix family protein)</fullName>
    </submittedName>
</protein>
<dbReference type="InterPro" id="IPR051908">
    <property type="entry name" value="Ribosomal_N-acetyltransferase"/>
</dbReference>
<dbReference type="Pfam" id="PF13302">
    <property type="entry name" value="Acetyltransf_3"/>
    <property type="match status" value="1"/>
</dbReference>
<dbReference type="GO" id="GO:0005737">
    <property type="term" value="C:cytoplasm"/>
    <property type="evidence" value="ECO:0007669"/>
    <property type="project" value="TreeGrafter"/>
</dbReference>
<dbReference type="PROSITE" id="PS51186">
    <property type="entry name" value="GNAT"/>
    <property type="match status" value="1"/>
</dbReference>
<dbReference type="InterPro" id="IPR024029">
    <property type="entry name" value="Pyridox_Oxase_FMN-dep"/>
</dbReference>
<evidence type="ECO:0000259" key="2">
    <source>
        <dbReference type="PROSITE" id="PS51186"/>
    </source>
</evidence>
<dbReference type="PANTHER" id="PTHR43441:SF11">
    <property type="entry name" value="RIBOSOMAL-PROTEIN-SERINE ACETYLTRANSFERASE"/>
    <property type="match status" value="1"/>
</dbReference>
<reference evidence="3 4" key="2">
    <citation type="journal article" date="2016" name="Science">
        <title>A bacterium that degrades and assimilates poly(ethylene terephthalate).</title>
        <authorList>
            <person name="Yoshida S."/>
            <person name="Hiraga K."/>
            <person name="Takehana T."/>
            <person name="Taniguchi I."/>
            <person name="Yamaji H."/>
            <person name="Maeda Y."/>
            <person name="Toyohara K."/>
            <person name="Miyamoto K."/>
            <person name="Kimura Y."/>
            <person name="Oda K."/>
        </authorList>
    </citation>
    <scope>NUCLEOTIDE SEQUENCE [LARGE SCALE GENOMIC DNA]</scope>
    <source>
        <strain evidence="4">NBRC 110686 / TISTR 2288 / 201-F6</strain>
    </source>
</reference>
<dbReference type="SUPFAM" id="SSF50475">
    <property type="entry name" value="FMN-binding split barrel"/>
    <property type="match status" value="1"/>
</dbReference>
<comment type="caution">
    <text evidence="3">The sequence shown here is derived from an EMBL/GenBank/DDBJ whole genome shotgun (WGS) entry which is preliminary data.</text>
</comment>
<accession>A0A0K8P3U4</accession>
<dbReference type="InterPro" id="IPR012349">
    <property type="entry name" value="Split_barrel_FMN-bd"/>
</dbReference>
<dbReference type="GO" id="GO:1990189">
    <property type="term" value="F:protein N-terminal-serine acetyltransferase activity"/>
    <property type="evidence" value="ECO:0007669"/>
    <property type="project" value="TreeGrafter"/>
</dbReference>
<feature type="region of interest" description="Disordered" evidence="1">
    <location>
        <begin position="180"/>
        <end position="213"/>
    </location>
</feature>
<evidence type="ECO:0000313" key="3">
    <source>
        <dbReference type="EMBL" id="GAP36905.1"/>
    </source>
</evidence>
<dbReference type="OrthoDB" id="9801656at2"/>
<dbReference type="InterPro" id="IPR011576">
    <property type="entry name" value="Pyridox_Oxase_N"/>
</dbReference>
<dbReference type="Pfam" id="PF01243">
    <property type="entry name" value="PNPOx_N"/>
    <property type="match status" value="1"/>
</dbReference>
<dbReference type="Proteomes" id="UP000037660">
    <property type="component" value="Unassembled WGS sequence"/>
</dbReference>
<feature type="domain" description="N-acetyltransferase" evidence="2">
    <location>
        <begin position="16"/>
        <end position="182"/>
    </location>
</feature>
<sequence length="390" mass="41745">MTAARLVPATLETARLCIRPVEAADLPALLVVNGDEAVTRHLPYPAWRHLDDARAWLDRIAGRAASGELLQCVIAERDGGGVVGSCLLFRLEPESARAELGYVLGRAHWGRGLMHEAMQAFVAHAFGACGLRRLDAVIDPRNAASARVLERLGFVREGLLRAHTRFKGELTDTALYGRLADDPPPAGRAPADALRSPQSLAAHAGPVSDAARRKEADHLHPVYRRWIEAAPYAVLATVGPEGLDASPRGDPAPLVRVVDERTLWLPERRGNNRLDSVGNLVRDPRVALLFLVPGVGEALRVNGRAWVRTDPAVRAACATAEAEPAFVIEVRIERVYFQHERAARRAGLWAAGPRPAVPDAAAMLAALAATPPDGPGTAAPPRPAPGGDGR</sequence>
<evidence type="ECO:0000313" key="4">
    <source>
        <dbReference type="Proteomes" id="UP000037660"/>
    </source>
</evidence>
<feature type="region of interest" description="Disordered" evidence="1">
    <location>
        <begin position="368"/>
        <end position="390"/>
    </location>
</feature>
<keyword evidence="4" id="KW-1185">Reference proteome</keyword>
<dbReference type="GO" id="GO:0008999">
    <property type="term" value="F:protein-N-terminal-alanine acetyltransferase activity"/>
    <property type="evidence" value="ECO:0007669"/>
    <property type="project" value="TreeGrafter"/>
</dbReference>
<dbReference type="SUPFAM" id="SSF55729">
    <property type="entry name" value="Acyl-CoA N-acyltransferases (Nat)"/>
    <property type="match status" value="1"/>
</dbReference>
<gene>
    <name evidence="3" type="ORF">ISF6_2745</name>
</gene>
<dbReference type="Gene3D" id="2.30.110.10">
    <property type="entry name" value="Electron Transport, Fmn-binding Protein, Chain A"/>
    <property type="match status" value="1"/>
</dbReference>
<organism evidence="3 4">
    <name type="scientific">Piscinibacter sakaiensis</name>
    <name type="common">Ideonella sakaiensis</name>
    <dbReference type="NCBI Taxonomy" id="1547922"/>
    <lineage>
        <taxon>Bacteria</taxon>
        <taxon>Pseudomonadati</taxon>
        <taxon>Pseudomonadota</taxon>
        <taxon>Betaproteobacteria</taxon>
        <taxon>Burkholderiales</taxon>
        <taxon>Sphaerotilaceae</taxon>
        <taxon>Piscinibacter</taxon>
    </lineage>
</organism>
<feature type="compositionally biased region" description="Pro residues" evidence="1">
    <location>
        <begin position="372"/>
        <end position="384"/>
    </location>
</feature>
<name>A0A0K8P3U4_PISS1</name>
<dbReference type="InterPro" id="IPR016181">
    <property type="entry name" value="Acyl_CoA_acyltransferase"/>
</dbReference>
<dbReference type="EMBL" id="BBYR01000039">
    <property type="protein sequence ID" value="GAP36905.1"/>
    <property type="molecule type" value="Genomic_DNA"/>
</dbReference>
<reference evidence="4" key="1">
    <citation type="submission" date="2015-07" db="EMBL/GenBank/DDBJ databases">
        <title>Discovery of a poly(ethylene terephthalate assimilation.</title>
        <authorList>
            <person name="Yoshida S."/>
            <person name="Hiraga K."/>
            <person name="Takehana T."/>
            <person name="Taniguchi I."/>
            <person name="Yamaji H."/>
            <person name="Maeda Y."/>
            <person name="Toyohara K."/>
            <person name="Miyamoto K."/>
            <person name="Kimura Y."/>
            <person name="Oda K."/>
        </authorList>
    </citation>
    <scope>NUCLEOTIDE SEQUENCE [LARGE SCALE GENOMIC DNA]</scope>
    <source>
        <strain evidence="4">NBRC 110686 / TISTR 2288 / 201-F6</strain>
    </source>
</reference>
<dbReference type="NCBIfam" id="TIGR04025">
    <property type="entry name" value="PPOX_FMN_DR2398"/>
    <property type="match status" value="1"/>
</dbReference>
<dbReference type="PANTHER" id="PTHR43441">
    <property type="entry name" value="RIBOSOMAL-PROTEIN-SERINE ACETYLTRANSFERASE"/>
    <property type="match status" value="1"/>
</dbReference>
<keyword evidence="3" id="KW-0378">Hydrolase</keyword>
<dbReference type="InterPro" id="IPR000182">
    <property type="entry name" value="GNAT_dom"/>
</dbReference>